<keyword evidence="2" id="KW-1185">Reference proteome</keyword>
<sequence>MQGYHFNIDERPVSCWDWKLNLKNMEFLDGIDALYFQYIAEQNVNNLDDDENKHKAAISLRVAYSQSLETLFALLCSAVQSPQCTVGWMLNYKNSELIRIIKKISKKEFVYSRLKEKYVSWFNISKAIHHYFGNDSQKKDMIIKGYGSLWARFASEYTDSAFSYEYNSIKHGLRVNPGGFQLAVGHEDIPGNPAAPEKMINLGGSDFGSSFFVKEKITGTPKHNFRPRRYSRNWDPIHIANRLSLISMSINNVVNWLKLINGKKPERCKFLNPENLNHLDEPWDKFSGPSSISMDLNIDKANINTATKDEIIKSYKREEA</sequence>
<dbReference type="eggNOG" id="ENOG5032XSD">
    <property type="taxonomic scope" value="Bacteria"/>
</dbReference>
<proteinExistence type="predicted"/>
<evidence type="ECO:0000313" key="2">
    <source>
        <dbReference type="Proteomes" id="UP000000442"/>
    </source>
</evidence>
<dbReference type="EMBL" id="CP001087">
    <property type="protein sequence ID" value="ACN17516.1"/>
    <property type="molecule type" value="Genomic_DNA"/>
</dbReference>
<evidence type="ECO:0000313" key="1">
    <source>
        <dbReference type="EMBL" id="ACN17516.1"/>
    </source>
</evidence>
<name>C0QF15_DESAH</name>
<dbReference type="Proteomes" id="UP000000442">
    <property type="component" value="Chromosome"/>
</dbReference>
<organism evidence="1 2">
    <name type="scientific">Desulforapulum autotrophicum (strain ATCC 43914 / DSM 3382 / VKM B-1955 / HRM2)</name>
    <name type="common">Desulfobacterium autotrophicum</name>
    <dbReference type="NCBI Taxonomy" id="177437"/>
    <lineage>
        <taxon>Bacteria</taxon>
        <taxon>Pseudomonadati</taxon>
        <taxon>Thermodesulfobacteriota</taxon>
        <taxon>Desulfobacteria</taxon>
        <taxon>Desulfobacterales</taxon>
        <taxon>Desulfobacteraceae</taxon>
        <taxon>Desulforapulum</taxon>
    </lineage>
</organism>
<gene>
    <name evidence="1" type="ordered locus">HRM2_44600</name>
</gene>
<accession>C0QF15</accession>
<reference evidence="1 2" key="1">
    <citation type="journal article" date="2009" name="Environ. Microbiol.">
        <title>Genome sequence of Desulfobacterium autotrophicum HRM2, a marine sulfate reducer oxidizing organic carbon completely to carbon dioxide.</title>
        <authorList>
            <person name="Strittmatter A.W."/>
            <person name="Liesegang H."/>
            <person name="Rabus R."/>
            <person name="Decker I."/>
            <person name="Amann J."/>
            <person name="Andres S."/>
            <person name="Henne A."/>
            <person name="Fricke W.F."/>
            <person name="Martinez-Arias R."/>
            <person name="Bartels D."/>
            <person name="Goesmann A."/>
            <person name="Krause L."/>
            <person name="Puehler A."/>
            <person name="Klenk H.P."/>
            <person name="Richter M."/>
            <person name="Schuler M."/>
            <person name="Gloeckner F.O."/>
            <person name="Meyerdierks A."/>
            <person name="Gottschalk G."/>
            <person name="Amann R."/>
        </authorList>
    </citation>
    <scope>NUCLEOTIDE SEQUENCE [LARGE SCALE GENOMIC DNA]</scope>
    <source>
        <strain evidence="2">ATCC 43914 / DSM 3382 / HRM2</strain>
    </source>
</reference>
<dbReference type="AlphaFoldDB" id="C0QF15"/>
<dbReference type="HOGENOM" id="CLU_075293_0_0_7"/>
<dbReference type="KEGG" id="dat:HRM2_44600"/>
<protein>
    <submittedName>
        <fullName evidence="1">Uncharacterized protein</fullName>
    </submittedName>
</protein>
<dbReference type="OrthoDB" id="7054237at2"/>